<name>A0ABU3L8I6_9FLAO</name>
<accession>A0ABU3L8I6</accession>
<protein>
    <recommendedName>
        <fullName evidence="4">Mechanosensitive ion channel protein MscS</fullName>
    </recommendedName>
</protein>
<gene>
    <name evidence="2" type="ORF">RQM65_15355</name>
</gene>
<feature type="transmembrane region" description="Helical" evidence="1">
    <location>
        <begin position="14"/>
        <end position="41"/>
    </location>
</feature>
<dbReference type="RefSeq" id="WP_314016299.1">
    <property type="nucleotide sequence ID" value="NZ_JAVTTP010000001.1"/>
</dbReference>
<feature type="transmembrane region" description="Helical" evidence="1">
    <location>
        <begin position="92"/>
        <end position="111"/>
    </location>
</feature>
<sequence length="166" mass="18875">MDEFSRLLFDNGSWLAYAVAPLMAIVFGLFVGWASAALLRLSHKNRPSVLKTQLQQRFQRPLYFFMPLLFLRPVVSYIELDTLWEKVLEGCIIIYLAWVFVALLYAVAEVIRQKFVLEEGGYHKASERQALTQLRFLKSMGLIAIITIAVASMLAFEMPPTLGATL</sequence>
<evidence type="ECO:0000256" key="1">
    <source>
        <dbReference type="SAM" id="Phobius"/>
    </source>
</evidence>
<evidence type="ECO:0000313" key="3">
    <source>
        <dbReference type="Proteomes" id="UP001250656"/>
    </source>
</evidence>
<reference evidence="2 3" key="1">
    <citation type="submission" date="2023-09" db="EMBL/GenBank/DDBJ databases">
        <title>Novel taxa isolated from Blanes Bay.</title>
        <authorList>
            <person name="Rey-Velasco X."/>
            <person name="Lucena T."/>
        </authorList>
    </citation>
    <scope>NUCLEOTIDE SEQUENCE [LARGE SCALE GENOMIC DNA]</scope>
    <source>
        <strain evidence="2 3">S334</strain>
    </source>
</reference>
<keyword evidence="1" id="KW-0472">Membrane</keyword>
<dbReference type="Proteomes" id="UP001250656">
    <property type="component" value="Unassembled WGS sequence"/>
</dbReference>
<evidence type="ECO:0008006" key="4">
    <source>
        <dbReference type="Google" id="ProtNLM"/>
    </source>
</evidence>
<keyword evidence="1" id="KW-1133">Transmembrane helix</keyword>
<dbReference type="EMBL" id="JAVTTP010000001">
    <property type="protein sequence ID" value="MDT7830044.1"/>
    <property type="molecule type" value="Genomic_DNA"/>
</dbReference>
<comment type="caution">
    <text evidence="2">The sequence shown here is derived from an EMBL/GenBank/DDBJ whole genome shotgun (WGS) entry which is preliminary data.</text>
</comment>
<feature type="transmembrane region" description="Helical" evidence="1">
    <location>
        <begin position="62"/>
        <end position="80"/>
    </location>
</feature>
<keyword evidence="3" id="KW-1185">Reference proteome</keyword>
<evidence type="ECO:0000313" key="2">
    <source>
        <dbReference type="EMBL" id="MDT7830044.1"/>
    </source>
</evidence>
<keyword evidence="1" id="KW-0812">Transmembrane</keyword>
<feature type="transmembrane region" description="Helical" evidence="1">
    <location>
        <begin position="136"/>
        <end position="156"/>
    </location>
</feature>
<proteinExistence type="predicted"/>
<organism evidence="2 3">
    <name type="scientific">Pricia mediterranea</name>
    <dbReference type="NCBI Taxonomy" id="3076079"/>
    <lineage>
        <taxon>Bacteria</taxon>
        <taxon>Pseudomonadati</taxon>
        <taxon>Bacteroidota</taxon>
        <taxon>Flavobacteriia</taxon>
        <taxon>Flavobacteriales</taxon>
        <taxon>Flavobacteriaceae</taxon>
        <taxon>Pricia</taxon>
    </lineage>
</organism>